<protein>
    <submittedName>
        <fullName evidence="1">Uncharacterized protein</fullName>
    </submittedName>
</protein>
<dbReference type="EMBL" id="CABFOC020000097">
    <property type="protein sequence ID" value="CAH0059403.1"/>
    <property type="molecule type" value="Genomic_DNA"/>
</dbReference>
<reference evidence="1 2" key="2">
    <citation type="submission" date="2021-10" db="EMBL/GenBank/DDBJ databases">
        <authorList>
            <person name="Piombo E."/>
        </authorList>
    </citation>
    <scope>NUCLEOTIDE SEQUENCE [LARGE SCALE GENOMIC DNA]</scope>
</reference>
<dbReference type="OrthoDB" id="10643256at2759"/>
<evidence type="ECO:0000313" key="1">
    <source>
        <dbReference type="EMBL" id="CAH0059403.1"/>
    </source>
</evidence>
<proteinExistence type="predicted"/>
<organism evidence="1 2">
    <name type="scientific">Clonostachys solani</name>
    <dbReference type="NCBI Taxonomy" id="160281"/>
    <lineage>
        <taxon>Eukaryota</taxon>
        <taxon>Fungi</taxon>
        <taxon>Dikarya</taxon>
        <taxon>Ascomycota</taxon>
        <taxon>Pezizomycotina</taxon>
        <taxon>Sordariomycetes</taxon>
        <taxon>Hypocreomycetidae</taxon>
        <taxon>Hypocreales</taxon>
        <taxon>Bionectriaceae</taxon>
        <taxon>Clonostachys</taxon>
    </lineage>
</organism>
<dbReference type="Proteomes" id="UP000775872">
    <property type="component" value="Unassembled WGS sequence"/>
</dbReference>
<comment type="caution">
    <text evidence="1">The sequence shown here is derived from an EMBL/GenBank/DDBJ whole genome shotgun (WGS) entry which is preliminary data.</text>
</comment>
<evidence type="ECO:0000313" key="2">
    <source>
        <dbReference type="Proteomes" id="UP000775872"/>
    </source>
</evidence>
<reference evidence="2" key="1">
    <citation type="submission" date="2019-06" db="EMBL/GenBank/DDBJ databases">
        <authorList>
            <person name="Broberg M."/>
        </authorList>
    </citation>
    <scope>NUCLEOTIDE SEQUENCE [LARGE SCALE GENOMIC DNA]</scope>
</reference>
<name>A0A9N9ZPL8_9HYPO</name>
<dbReference type="AlphaFoldDB" id="A0A9N9ZPL8"/>
<keyword evidence="2" id="KW-1185">Reference proteome</keyword>
<gene>
    <name evidence="1" type="ORF">CSOL1703_00011439</name>
</gene>
<accession>A0A9N9ZPL8</accession>
<sequence length="230" mass="24190">MFCHARENGVVTPFCSRHYCQVDGCQKERLAGCHCAEHQCVDVGCDKGRMAGRGRFCEEHGCRHQTIGVGSTSARLTSVDGTGASWRRALSSSVSSIGRSWIRCGVGGFMYTLGLAAMGGGVGDTGMMGTMTNRGMSTTAQSTAADVRDKPRGAPAIARLTSAASLSAQSQGSIPFGIAPYTSAPCRTTQANRLAMDTTTASPLSARDTRAGLRAVEAWWLGTRDTARSI</sequence>